<sequence>MKRFLFISFCIFFSLNALGQKLHLKITADSQSDLKTIDSIGYVKNHSNAKSIVDEANSFSEKLKRFGFLENEILENKKQNDSTFLFKFQLGQRTKSIHIYIGRNSELQKLGILENTEDTLKLAFSETETFLTTTLNTLERRGYSLAKLQLVNLKKQKGILLADLSFETEKLRQVNDIVINGYDKFPEGHKKEIKRRYRNKVFNQESLKNIHNDFNQFQFVTQTKYPEILFMNDTTKVYVYVEKSKPNRFDGFIGFGNDDNGNLKVNGYLDLLLVNSLNVGERFNLYWKSDGNDQKTFNVNIELPYIFRSPLGIKAQLNIFKQDSTFQNTQTAIDLGYYFNYNTRLYVGYQSTESNDIQNLNSSTITDFDNSFFTSNFEFTKFRNEDFLFPDKTLINIKGGVGKRNSEASKNNQFFTNIDLRHNFYLNNKNIVAIRSQNFLLQSDSYITNELFRFGGINSIRGFNENSLQANLFSSILTEYRYVLAPTIYIHSIIDFGYYQDKTTDNDGNLLGLGFGFGLLTKNGLFNIVYANGSTGNQQIKLSNSIVHISFKARF</sequence>
<evidence type="ECO:0000256" key="1">
    <source>
        <dbReference type="SAM" id="SignalP"/>
    </source>
</evidence>
<dbReference type="EMBL" id="JACJIS010000003">
    <property type="protein sequence ID" value="MBA9074703.1"/>
    <property type="molecule type" value="Genomic_DNA"/>
</dbReference>
<name>A0ABR6DSM6_9FLAO</name>
<feature type="chain" id="PRO_5045760072" description="Outer membrane translocation and assembly module TamA" evidence="1">
    <location>
        <begin position="20"/>
        <end position="555"/>
    </location>
</feature>
<evidence type="ECO:0008006" key="4">
    <source>
        <dbReference type="Google" id="ProtNLM"/>
    </source>
</evidence>
<evidence type="ECO:0000313" key="3">
    <source>
        <dbReference type="Proteomes" id="UP000555003"/>
    </source>
</evidence>
<accession>A0ABR6DSM6</accession>
<reference evidence="2 3" key="1">
    <citation type="submission" date="2020-08" db="EMBL/GenBank/DDBJ databases">
        <title>Genomic Encyclopedia of Type Strains, Phase IV (KMG-IV): sequencing the most valuable type-strain genomes for metagenomic binning, comparative biology and taxonomic classification.</title>
        <authorList>
            <person name="Goeker M."/>
        </authorList>
    </citation>
    <scope>NUCLEOTIDE SEQUENCE [LARGE SCALE GENOMIC DNA]</scope>
    <source>
        <strain evidence="2 3">DSM 100397</strain>
    </source>
</reference>
<comment type="caution">
    <text evidence="2">The sequence shown here is derived from an EMBL/GenBank/DDBJ whole genome shotgun (WGS) entry which is preliminary data.</text>
</comment>
<keyword evidence="1" id="KW-0732">Signal</keyword>
<feature type="signal peptide" evidence="1">
    <location>
        <begin position="1"/>
        <end position="19"/>
    </location>
</feature>
<proteinExistence type="predicted"/>
<dbReference type="Gene3D" id="2.40.160.50">
    <property type="entry name" value="membrane protein fhac: a member of the omp85/tpsb transporter family"/>
    <property type="match status" value="1"/>
</dbReference>
<gene>
    <name evidence="2" type="ORF">GGR22_002876</name>
</gene>
<organism evidence="2 3">
    <name type="scientific">Flavobacterium gossypii</name>
    <dbReference type="NCBI Taxonomy" id="1646119"/>
    <lineage>
        <taxon>Bacteria</taxon>
        <taxon>Pseudomonadati</taxon>
        <taxon>Bacteroidota</taxon>
        <taxon>Flavobacteriia</taxon>
        <taxon>Flavobacteriales</taxon>
        <taxon>Flavobacteriaceae</taxon>
        <taxon>Flavobacterium</taxon>
    </lineage>
</organism>
<dbReference type="Proteomes" id="UP000555003">
    <property type="component" value="Unassembled WGS sequence"/>
</dbReference>
<keyword evidence="3" id="KW-1185">Reference proteome</keyword>
<dbReference type="RefSeq" id="WP_220477667.1">
    <property type="nucleotide sequence ID" value="NZ_JACJIS010000003.1"/>
</dbReference>
<evidence type="ECO:0000313" key="2">
    <source>
        <dbReference type="EMBL" id="MBA9074703.1"/>
    </source>
</evidence>
<protein>
    <recommendedName>
        <fullName evidence="4">Outer membrane translocation and assembly module TamA</fullName>
    </recommendedName>
</protein>